<protein>
    <submittedName>
        <fullName evidence="1">Photorhabdus luminescens subsp. laumondii TTO1 complete genome segment 10/17</fullName>
    </submittedName>
</protein>
<dbReference type="STRING" id="243265.plu2875"/>
<dbReference type="RefSeq" id="WP_011147095.1">
    <property type="nucleotide sequence ID" value="NC_005126.1"/>
</dbReference>
<evidence type="ECO:0000313" key="2">
    <source>
        <dbReference type="Proteomes" id="UP000002514"/>
    </source>
</evidence>
<accession>Q7N347</accession>
<reference evidence="2" key="1">
    <citation type="journal article" date="2003" name="Nat. Biotechnol.">
        <title>The genome sequence of the entomopathogenic bacterium Photorhabdus luminescens.</title>
        <authorList>
            <person name="Duchaud E."/>
            <person name="Rusniok C."/>
            <person name="Frangeul L."/>
            <person name="Buchrieser C."/>
            <person name="Givaudan A."/>
            <person name="Taourit S."/>
            <person name="Bocs S."/>
            <person name="Boursaux-Eude C."/>
            <person name="Chandler M."/>
            <person name="Charles J.-F."/>
            <person name="Dassa E."/>
            <person name="Derose R."/>
            <person name="Derzelle S."/>
            <person name="Freyssinet G."/>
            <person name="Gaudriault S."/>
            <person name="Medigue C."/>
            <person name="Lanois A."/>
            <person name="Powell K."/>
            <person name="Siguier P."/>
            <person name="Vincent R."/>
            <person name="Wingate V."/>
            <person name="Zouine M."/>
            <person name="Glaser P."/>
            <person name="Boemare N."/>
            <person name="Danchin A."/>
            <person name="Kunst F."/>
        </authorList>
    </citation>
    <scope>NUCLEOTIDE SEQUENCE [LARGE SCALE GENOMIC DNA]</scope>
    <source>
        <strain evidence="2">DSM 15139 / CIP 105565 / TT01</strain>
    </source>
</reference>
<dbReference type="Pfam" id="PF11041">
    <property type="entry name" value="Phage_Wedge1"/>
    <property type="match status" value="1"/>
</dbReference>
<dbReference type="OrthoDB" id="8158189at2"/>
<dbReference type="EMBL" id="BX571868">
    <property type="protein sequence ID" value="CAE15249.1"/>
    <property type="molecule type" value="Genomic_DNA"/>
</dbReference>
<dbReference type="Proteomes" id="UP000002514">
    <property type="component" value="Chromosome"/>
</dbReference>
<sequence>MNKKPEDFLIWQYRGKPKARQTVGLLLSESAIVFKSAVKLTEILDINKSENYGLDLIGRHVGISRTMKSFVPKDYFGFLGIDSALGFNTGVFYRYGDSLNDSTNLDDKDYQFFIKAKVIKNYQRPTIGNITLSISYLLGDQAFIIDNYDMTMNIVIPSSYLTPFRLHAIKKLDILSRPIGVQYKYIVITDSHPFGWANDPHASGFGDGKFTRIVDVNS</sequence>
<dbReference type="InterPro" id="IPR021283">
    <property type="entry name" value="Phage_Wedge1"/>
</dbReference>
<dbReference type="eggNOG" id="ENOG502ZCDN">
    <property type="taxonomic scope" value="Bacteria"/>
</dbReference>
<dbReference type="HOGENOM" id="CLU_076286_0_0_6"/>
<proteinExistence type="predicted"/>
<keyword evidence="2" id="KW-1185">Reference proteome</keyword>
<name>Q7N347_PHOLL</name>
<organism evidence="1 2">
    <name type="scientific">Photorhabdus laumondii subsp. laumondii (strain DSM 15139 / CIP 105565 / TT01)</name>
    <name type="common">Photorhabdus luminescens subsp. laumondii</name>
    <dbReference type="NCBI Taxonomy" id="243265"/>
    <lineage>
        <taxon>Bacteria</taxon>
        <taxon>Pseudomonadati</taxon>
        <taxon>Pseudomonadota</taxon>
        <taxon>Gammaproteobacteria</taxon>
        <taxon>Enterobacterales</taxon>
        <taxon>Morganellaceae</taxon>
        <taxon>Photorhabdus</taxon>
    </lineage>
</organism>
<dbReference type="AlphaFoldDB" id="Q7N347"/>
<evidence type="ECO:0000313" key="1">
    <source>
        <dbReference type="EMBL" id="CAE15249.1"/>
    </source>
</evidence>
<gene>
    <name evidence="1" type="ordered locus">plu2875</name>
</gene>
<dbReference type="KEGG" id="plu:plu2875"/>
<dbReference type="GeneID" id="48849138"/>